<dbReference type="Proteomes" id="UP000297245">
    <property type="component" value="Unassembled WGS sequence"/>
</dbReference>
<feature type="transmembrane region" description="Helical" evidence="1">
    <location>
        <begin position="6"/>
        <end position="24"/>
    </location>
</feature>
<evidence type="ECO:0000313" key="3">
    <source>
        <dbReference type="Proteomes" id="UP000297245"/>
    </source>
</evidence>
<proteinExistence type="predicted"/>
<gene>
    <name evidence="2" type="ORF">K435DRAFT_465102</name>
</gene>
<keyword evidence="1" id="KW-0812">Transmembrane</keyword>
<dbReference type="AlphaFoldDB" id="A0A4S8L136"/>
<evidence type="ECO:0000313" key="2">
    <source>
        <dbReference type="EMBL" id="THU81953.1"/>
    </source>
</evidence>
<reference evidence="2 3" key="1">
    <citation type="journal article" date="2019" name="Nat. Ecol. Evol.">
        <title>Megaphylogeny resolves global patterns of mushroom evolution.</title>
        <authorList>
            <person name="Varga T."/>
            <person name="Krizsan K."/>
            <person name="Foldi C."/>
            <person name="Dima B."/>
            <person name="Sanchez-Garcia M."/>
            <person name="Sanchez-Ramirez S."/>
            <person name="Szollosi G.J."/>
            <person name="Szarkandi J.G."/>
            <person name="Papp V."/>
            <person name="Albert L."/>
            <person name="Andreopoulos W."/>
            <person name="Angelini C."/>
            <person name="Antonin V."/>
            <person name="Barry K.W."/>
            <person name="Bougher N.L."/>
            <person name="Buchanan P."/>
            <person name="Buyck B."/>
            <person name="Bense V."/>
            <person name="Catcheside P."/>
            <person name="Chovatia M."/>
            <person name="Cooper J."/>
            <person name="Damon W."/>
            <person name="Desjardin D."/>
            <person name="Finy P."/>
            <person name="Geml J."/>
            <person name="Haridas S."/>
            <person name="Hughes K."/>
            <person name="Justo A."/>
            <person name="Karasinski D."/>
            <person name="Kautmanova I."/>
            <person name="Kiss B."/>
            <person name="Kocsube S."/>
            <person name="Kotiranta H."/>
            <person name="LaButti K.M."/>
            <person name="Lechner B.E."/>
            <person name="Liimatainen K."/>
            <person name="Lipzen A."/>
            <person name="Lukacs Z."/>
            <person name="Mihaltcheva S."/>
            <person name="Morgado L.N."/>
            <person name="Niskanen T."/>
            <person name="Noordeloos M.E."/>
            <person name="Ohm R.A."/>
            <person name="Ortiz-Santana B."/>
            <person name="Ovrebo C."/>
            <person name="Racz N."/>
            <person name="Riley R."/>
            <person name="Savchenko A."/>
            <person name="Shiryaev A."/>
            <person name="Soop K."/>
            <person name="Spirin V."/>
            <person name="Szebenyi C."/>
            <person name="Tomsovsky M."/>
            <person name="Tulloss R.E."/>
            <person name="Uehling J."/>
            <person name="Grigoriev I.V."/>
            <person name="Vagvolgyi C."/>
            <person name="Papp T."/>
            <person name="Martin F.M."/>
            <person name="Miettinen O."/>
            <person name="Hibbett D.S."/>
            <person name="Nagy L.G."/>
        </authorList>
    </citation>
    <scope>NUCLEOTIDE SEQUENCE [LARGE SCALE GENOMIC DNA]</scope>
    <source>
        <strain evidence="2 3">CBS 962.96</strain>
    </source>
</reference>
<keyword evidence="1" id="KW-1133">Transmembrane helix</keyword>
<name>A0A4S8L136_DENBC</name>
<sequence>MAQTLPAITLAVTLSLAILTWIWFRLPPDTKVRADIELRCVLFPWDTSYRLARSVLRQASSYADIHNIPTPEDFAYRFSGGQYDLLSQGPASEAFELYQRCRDTQSEDSWLWNALASKCIKVCSSVLTSSIAPTLLLGHDRRTTSQGDE</sequence>
<organism evidence="2 3">
    <name type="scientific">Dendrothele bispora (strain CBS 962.96)</name>
    <dbReference type="NCBI Taxonomy" id="1314807"/>
    <lineage>
        <taxon>Eukaryota</taxon>
        <taxon>Fungi</taxon>
        <taxon>Dikarya</taxon>
        <taxon>Basidiomycota</taxon>
        <taxon>Agaricomycotina</taxon>
        <taxon>Agaricomycetes</taxon>
        <taxon>Agaricomycetidae</taxon>
        <taxon>Agaricales</taxon>
        <taxon>Agaricales incertae sedis</taxon>
        <taxon>Dendrothele</taxon>
    </lineage>
</organism>
<protein>
    <submittedName>
        <fullName evidence="2">Uncharacterized protein</fullName>
    </submittedName>
</protein>
<dbReference type="EMBL" id="ML179767">
    <property type="protein sequence ID" value="THU81953.1"/>
    <property type="molecule type" value="Genomic_DNA"/>
</dbReference>
<keyword evidence="3" id="KW-1185">Reference proteome</keyword>
<accession>A0A4S8L136</accession>
<keyword evidence="1" id="KW-0472">Membrane</keyword>
<evidence type="ECO:0000256" key="1">
    <source>
        <dbReference type="SAM" id="Phobius"/>
    </source>
</evidence>